<feature type="region of interest" description="Disordered" evidence="1">
    <location>
        <begin position="1"/>
        <end position="23"/>
    </location>
</feature>
<evidence type="ECO:0000313" key="2">
    <source>
        <dbReference type="EMBL" id="TQN07296.1"/>
    </source>
</evidence>
<evidence type="ECO:0000313" key="3">
    <source>
        <dbReference type="Proteomes" id="UP000316993"/>
    </source>
</evidence>
<gene>
    <name evidence="2" type="ORF">BDD18_0399</name>
</gene>
<dbReference type="EMBL" id="VFPV01000001">
    <property type="protein sequence ID" value="TQN07296.1"/>
    <property type="molecule type" value="Genomic_DNA"/>
</dbReference>
<name>A0A543LIY6_9BURK</name>
<protein>
    <submittedName>
        <fullName evidence="2">Uncharacterized protein</fullName>
    </submittedName>
</protein>
<reference evidence="2 3" key="1">
    <citation type="submission" date="2019-06" db="EMBL/GenBank/DDBJ databases">
        <title>Genomic Encyclopedia of Archaeal and Bacterial Type Strains, Phase II (KMG-II): from individual species to whole genera.</title>
        <authorList>
            <person name="Goeker M."/>
        </authorList>
    </citation>
    <scope>NUCLEOTIDE SEQUENCE [LARGE SCALE GENOMIC DNA]</scope>
    <source>
        <strain evidence="2 3">DSM 7270</strain>
    </source>
</reference>
<organism evidence="2 3">
    <name type="scientific">Acidovorax temperans</name>
    <dbReference type="NCBI Taxonomy" id="80878"/>
    <lineage>
        <taxon>Bacteria</taxon>
        <taxon>Pseudomonadati</taxon>
        <taxon>Pseudomonadota</taxon>
        <taxon>Betaproteobacteria</taxon>
        <taxon>Burkholderiales</taxon>
        <taxon>Comamonadaceae</taxon>
        <taxon>Acidovorax</taxon>
    </lineage>
</organism>
<dbReference type="Proteomes" id="UP000316993">
    <property type="component" value="Unassembled WGS sequence"/>
</dbReference>
<comment type="caution">
    <text evidence="2">The sequence shown here is derived from an EMBL/GenBank/DDBJ whole genome shotgun (WGS) entry which is preliminary data.</text>
</comment>
<sequence length="101" mass="11006">MEHRSRSARPAQASGVKPDPASDPLAALEHLNALIQTEGQITLGLMRPVGCVAIANDDHTCLAMLRKRKDETLHQLLVRLDAAIGKAWDEGEFADEINAPR</sequence>
<dbReference type="AlphaFoldDB" id="A0A543LIY6"/>
<evidence type="ECO:0000256" key="1">
    <source>
        <dbReference type="SAM" id="MobiDB-lite"/>
    </source>
</evidence>
<proteinExistence type="predicted"/>
<accession>A0A543LIY6</accession>